<dbReference type="Proteomes" id="UP000018144">
    <property type="component" value="Unassembled WGS sequence"/>
</dbReference>
<reference evidence="2 3" key="1">
    <citation type="journal article" date="2013" name="PLoS Genet.">
        <title>The genome and development-dependent transcriptomes of Pyronema confluens: a window into fungal evolution.</title>
        <authorList>
            <person name="Traeger S."/>
            <person name="Altegoer F."/>
            <person name="Freitag M."/>
            <person name="Gabaldon T."/>
            <person name="Kempken F."/>
            <person name="Kumar A."/>
            <person name="Marcet-Houben M."/>
            <person name="Poggeler S."/>
            <person name="Stajich J.E."/>
            <person name="Nowrousian M."/>
        </authorList>
    </citation>
    <scope>NUCLEOTIDE SEQUENCE [LARGE SCALE GENOMIC DNA]</scope>
    <source>
        <strain evidence="3">CBS 100304</strain>
        <tissue evidence="2">Vegetative mycelium</tissue>
    </source>
</reference>
<sequence>MVNQYKAGLGVVCMMDLIDVLLFKRMENVNGKKYVVQSRILFLIIVERGAGRMGLSWILIGSLIFWVSGLSARRVSKGGNTL</sequence>
<keyword evidence="3" id="KW-1185">Reference proteome</keyword>
<protein>
    <submittedName>
        <fullName evidence="2">Uncharacterized protein</fullName>
    </submittedName>
</protein>
<gene>
    <name evidence="2" type="ORF">PCON_07575</name>
</gene>
<dbReference type="EMBL" id="HF935386">
    <property type="protein sequence ID" value="CCX07986.1"/>
    <property type="molecule type" value="Genomic_DNA"/>
</dbReference>
<organism evidence="2 3">
    <name type="scientific">Pyronema omphalodes (strain CBS 100304)</name>
    <name type="common">Pyronema confluens</name>
    <dbReference type="NCBI Taxonomy" id="1076935"/>
    <lineage>
        <taxon>Eukaryota</taxon>
        <taxon>Fungi</taxon>
        <taxon>Dikarya</taxon>
        <taxon>Ascomycota</taxon>
        <taxon>Pezizomycotina</taxon>
        <taxon>Pezizomycetes</taxon>
        <taxon>Pezizales</taxon>
        <taxon>Pyronemataceae</taxon>
        <taxon>Pyronema</taxon>
    </lineage>
</organism>
<keyword evidence="1" id="KW-0472">Membrane</keyword>
<keyword evidence="1" id="KW-0812">Transmembrane</keyword>
<accession>U4L6C9</accession>
<name>U4L6C9_PYROM</name>
<feature type="transmembrane region" description="Helical" evidence="1">
    <location>
        <begin position="54"/>
        <end position="72"/>
    </location>
</feature>
<evidence type="ECO:0000313" key="2">
    <source>
        <dbReference type="EMBL" id="CCX07986.1"/>
    </source>
</evidence>
<keyword evidence="1" id="KW-1133">Transmembrane helix</keyword>
<evidence type="ECO:0000313" key="3">
    <source>
        <dbReference type="Proteomes" id="UP000018144"/>
    </source>
</evidence>
<proteinExistence type="predicted"/>
<dbReference type="AlphaFoldDB" id="U4L6C9"/>
<evidence type="ECO:0000256" key="1">
    <source>
        <dbReference type="SAM" id="Phobius"/>
    </source>
</evidence>